<sequence length="160" mass="18726">MYKAVLADAGLTGYRPFFRDIQFLLALLVGVFVWFEMWFLSSNLLPVFLVQNSFIFFLSVVLWQPFLEELLFRGVVQGQFRLHNWGKEKRWGITRANLFASLLFVLVHFIYHSPLWAIAVFFPSLVFGYFRDKYGSIYAALALHVFYNAGYFLLGLLKMV</sequence>
<comment type="caution">
    <text evidence="3">The sequence shown here is derived from an EMBL/GenBank/DDBJ whole genome shotgun (WGS) entry which is preliminary data.</text>
</comment>
<dbReference type="OrthoDB" id="9799666at2"/>
<gene>
    <name evidence="3" type="ORF">EDC63_11534</name>
</gene>
<feature type="domain" description="CAAX prenyl protease 2/Lysostaphin resistance protein A-like" evidence="2">
    <location>
        <begin position="52"/>
        <end position="149"/>
    </location>
</feature>
<evidence type="ECO:0000259" key="2">
    <source>
        <dbReference type="Pfam" id="PF02517"/>
    </source>
</evidence>
<keyword evidence="1" id="KW-0472">Membrane</keyword>
<organism evidence="3 4">
    <name type="scientific">Sulfurirhabdus autotrophica</name>
    <dbReference type="NCBI Taxonomy" id="1706046"/>
    <lineage>
        <taxon>Bacteria</taxon>
        <taxon>Pseudomonadati</taxon>
        <taxon>Pseudomonadota</taxon>
        <taxon>Betaproteobacteria</taxon>
        <taxon>Nitrosomonadales</taxon>
        <taxon>Sulfuricellaceae</taxon>
        <taxon>Sulfurirhabdus</taxon>
    </lineage>
</organism>
<keyword evidence="4" id="KW-1185">Reference proteome</keyword>
<accession>A0A4V2W1A7</accession>
<reference evidence="3 4" key="1">
    <citation type="submission" date="2019-03" db="EMBL/GenBank/DDBJ databases">
        <title>Genomic Encyclopedia of Type Strains, Phase IV (KMG-IV): sequencing the most valuable type-strain genomes for metagenomic binning, comparative biology and taxonomic classification.</title>
        <authorList>
            <person name="Goeker M."/>
        </authorList>
    </citation>
    <scope>NUCLEOTIDE SEQUENCE [LARGE SCALE GENOMIC DNA]</scope>
    <source>
        <strain evidence="3 4">DSM 100309</strain>
    </source>
</reference>
<feature type="transmembrane region" description="Helical" evidence="1">
    <location>
        <begin position="53"/>
        <end position="76"/>
    </location>
</feature>
<evidence type="ECO:0000256" key="1">
    <source>
        <dbReference type="SAM" id="Phobius"/>
    </source>
</evidence>
<dbReference type="AlphaFoldDB" id="A0A4V2W1A7"/>
<dbReference type="NCBIfam" id="NF033192">
    <property type="entry name" value="JDVT-CAAX"/>
    <property type="match status" value="1"/>
</dbReference>
<dbReference type="RefSeq" id="WP_124947199.1">
    <property type="nucleotide sequence ID" value="NZ_BHVT01000069.1"/>
</dbReference>
<dbReference type="Pfam" id="PF02517">
    <property type="entry name" value="Rce1-like"/>
    <property type="match status" value="1"/>
</dbReference>
<name>A0A4V2W1A7_9PROT</name>
<dbReference type="InterPro" id="IPR003675">
    <property type="entry name" value="Rce1/LyrA-like_dom"/>
</dbReference>
<dbReference type="GO" id="GO:0004175">
    <property type="term" value="F:endopeptidase activity"/>
    <property type="evidence" value="ECO:0007669"/>
    <property type="project" value="UniProtKB-ARBA"/>
</dbReference>
<dbReference type="Proteomes" id="UP000295367">
    <property type="component" value="Unassembled WGS sequence"/>
</dbReference>
<keyword evidence="1" id="KW-1133">Transmembrane helix</keyword>
<keyword evidence="1" id="KW-0812">Transmembrane</keyword>
<feature type="transmembrane region" description="Helical" evidence="1">
    <location>
        <begin position="21"/>
        <end position="41"/>
    </location>
</feature>
<evidence type="ECO:0000313" key="3">
    <source>
        <dbReference type="EMBL" id="TCV83409.1"/>
    </source>
</evidence>
<evidence type="ECO:0000313" key="4">
    <source>
        <dbReference type="Proteomes" id="UP000295367"/>
    </source>
</evidence>
<proteinExistence type="predicted"/>
<dbReference type="GO" id="GO:0080120">
    <property type="term" value="P:CAAX-box protein maturation"/>
    <property type="evidence" value="ECO:0007669"/>
    <property type="project" value="UniProtKB-ARBA"/>
</dbReference>
<feature type="transmembrane region" description="Helical" evidence="1">
    <location>
        <begin position="97"/>
        <end position="130"/>
    </location>
</feature>
<feature type="transmembrane region" description="Helical" evidence="1">
    <location>
        <begin position="136"/>
        <end position="157"/>
    </location>
</feature>
<protein>
    <recommendedName>
        <fullName evidence="2">CAAX prenyl protease 2/Lysostaphin resistance protein A-like domain-containing protein</fullName>
    </recommendedName>
</protein>
<dbReference type="EMBL" id="SMCO01000015">
    <property type="protein sequence ID" value="TCV83409.1"/>
    <property type="molecule type" value="Genomic_DNA"/>
</dbReference>